<keyword evidence="3" id="KW-1185">Reference proteome</keyword>
<evidence type="ECO:0000313" key="2">
    <source>
        <dbReference type="EMBL" id="CAH1789958.1"/>
    </source>
</evidence>
<protein>
    <recommendedName>
        <fullName evidence="4">Transmembrane protein</fullName>
    </recommendedName>
</protein>
<keyword evidence="1" id="KW-0812">Transmembrane</keyword>
<name>A0A8S4P6L0_OWEFU</name>
<dbReference type="Proteomes" id="UP000749559">
    <property type="component" value="Unassembled WGS sequence"/>
</dbReference>
<keyword evidence="1" id="KW-0472">Membrane</keyword>
<evidence type="ECO:0000313" key="3">
    <source>
        <dbReference type="Proteomes" id="UP000749559"/>
    </source>
</evidence>
<reference evidence="2" key="1">
    <citation type="submission" date="2022-03" db="EMBL/GenBank/DDBJ databases">
        <authorList>
            <person name="Martin C."/>
        </authorList>
    </citation>
    <scope>NUCLEOTIDE SEQUENCE</scope>
</reference>
<evidence type="ECO:0000256" key="1">
    <source>
        <dbReference type="SAM" id="Phobius"/>
    </source>
</evidence>
<accession>A0A8S4P6L0</accession>
<gene>
    <name evidence="2" type="ORF">OFUS_LOCUS15230</name>
</gene>
<organism evidence="2 3">
    <name type="scientific">Owenia fusiformis</name>
    <name type="common">Polychaete worm</name>
    <dbReference type="NCBI Taxonomy" id="6347"/>
    <lineage>
        <taxon>Eukaryota</taxon>
        <taxon>Metazoa</taxon>
        <taxon>Spiralia</taxon>
        <taxon>Lophotrochozoa</taxon>
        <taxon>Annelida</taxon>
        <taxon>Polychaeta</taxon>
        <taxon>Sedentaria</taxon>
        <taxon>Canalipalpata</taxon>
        <taxon>Sabellida</taxon>
        <taxon>Oweniida</taxon>
        <taxon>Oweniidae</taxon>
        <taxon>Owenia</taxon>
    </lineage>
</organism>
<sequence>MIKELMVAWVGRGLVAWVSRGLVAWVSWCMVGRGLVGRGRGSVACSVTDLGIVVESCSLGAFDMEGLAADTGLAGLAVGIVFVVTSTLDEPVWVVVVLEESTGVAVAFAVTWVWKNDIKYCYNT</sequence>
<proteinExistence type="predicted"/>
<keyword evidence="1" id="KW-1133">Transmembrane helix</keyword>
<dbReference type="AlphaFoldDB" id="A0A8S4P6L0"/>
<feature type="transmembrane region" description="Helical" evidence="1">
    <location>
        <begin position="6"/>
        <end position="31"/>
    </location>
</feature>
<comment type="caution">
    <text evidence="2">The sequence shown here is derived from an EMBL/GenBank/DDBJ whole genome shotgun (WGS) entry which is preliminary data.</text>
</comment>
<dbReference type="EMBL" id="CAIIXF020000007">
    <property type="protein sequence ID" value="CAH1789958.1"/>
    <property type="molecule type" value="Genomic_DNA"/>
</dbReference>
<evidence type="ECO:0008006" key="4">
    <source>
        <dbReference type="Google" id="ProtNLM"/>
    </source>
</evidence>
<feature type="transmembrane region" description="Helical" evidence="1">
    <location>
        <begin position="92"/>
        <end position="114"/>
    </location>
</feature>
<feature type="transmembrane region" description="Helical" evidence="1">
    <location>
        <begin position="67"/>
        <end position="86"/>
    </location>
</feature>